<reference evidence="3 4" key="1">
    <citation type="submission" date="2019-08" db="EMBL/GenBank/DDBJ databases">
        <title>Archaea genome.</title>
        <authorList>
            <person name="Kajale S."/>
            <person name="Shouche Y."/>
            <person name="Deshpande N."/>
            <person name="Sharma A."/>
        </authorList>
    </citation>
    <scope>NUCLEOTIDE SEQUENCE [LARGE SCALE GENOMIC DNA]</scope>
    <source>
        <strain evidence="3 4">ESP3B_9</strain>
    </source>
</reference>
<keyword evidence="4" id="KW-1185">Reference proteome</keyword>
<dbReference type="InterPro" id="IPR058419">
    <property type="entry name" value="DUF8106"/>
</dbReference>
<accession>A0A5D5AHK5</accession>
<name>A0A5D5AHK5_9EURY</name>
<dbReference type="Pfam" id="PF26408">
    <property type="entry name" value="DUF8106"/>
    <property type="match status" value="1"/>
</dbReference>
<evidence type="ECO:0000313" key="4">
    <source>
        <dbReference type="Proteomes" id="UP000324104"/>
    </source>
</evidence>
<comment type="caution">
    <text evidence="3">The sequence shown here is derived from an EMBL/GenBank/DDBJ whole genome shotgun (WGS) entry which is preliminary data.</text>
</comment>
<dbReference type="AlphaFoldDB" id="A0A5D5AHK5"/>
<feature type="region of interest" description="Disordered" evidence="1">
    <location>
        <begin position="39"/>
        <end position="60"/>
    </location>
</feature>
<sequence length="60" mass="6757">MLYCFNCGHESTVDGDWVIQKYDNCTDYDCPECETTITTRRRPSDTPSDTSGSLCYCSGD</sequence>
<dbReference type="EMBL" id="VTAW01000045">
    <property type="protein sequence ID" value="TYT60413.1"/>
    <property type="molecule type" value="Genomic_DNA"/>
</dbReference>
<proteinExistence type="predicted"/>
<feature type="domain" description="DUF8106" evidence="2">
    <location>
        <begin position="1"/>
        <end position="40"/>
    </location>
</feature>
<organism evidence="3 4">
    <name type="scientific">Natrialba swarupiae</name>
    <dbReference type="NCBI Taxonomy" id="2448032"/>
    <lineage>
        <taxon>Archaea</taxon>
        <taxon>Methanobacteriati</taxon>
        <taxon>Methanobacteriota</taxon>
        <taxon>Stenosarchaea group</taxon>
        <taxon>Halobacteria</taxon>
        <taxon>Halobacteriales</taxon>
        <taxon>Natrialbaceae</taxon>
        <taxon>Natrialba</taxon>
    </lineage>
</organism>
<protein>
    <recommendedName>
        <fullName evidence="2">DUF8106 domain-containing protein</fullName>
    </recommendedName>
</protein>
<evidence type="ECO:0000259" key="2">
    <source>
        <dbReference type="Pfam" id="PF26408"/>
    </source>
</evidence>
<evidence type="ECO:0000313" key="3">
    <source>
        <dbReference type="EMBL" id="TYT60413.1"/>
    </source>
</evidence>
<evidence type="ECO:0000256" key="1">
    <source>
        <dbReference type="SAM" id="MobiDB-lite"/>
    </source>
</evidence>
<dbReference type="Proteomes" id="UP000324104">
    <property type="component" value="Unassembled WGS sequence"/>
</dbReference>
<gene>
    <name evidence="3" type="ORF">FYC77_19060</name>
</gene>